<comment type="similarity">
    <text evidence="1 4">Belongs to the type-B carboxylesterase/lipase family.</text>
</comment>
<dbReference type="UCSC" id="B0238.7">
    <property type="organism name" value="c. elegans"/>
</dbReference>
<dbReference type="EMBL" id="BX284605">
    <property type="protein sequence ID" value="CCD61488.1"/>
    <property type="molecule type" value="Genomic_DNA"/>
</dbReference>
<dbReference type="CTD" id="181871"/>
<proteinExistence type="inferred from homology"/>
<feature type="domain" description="Carboxylesterase type B" evidence="5">
    <location>
        <begin position="31"/>
        <end position="547"/>
    </location>
</feature>
<dbReference type="InterPro" id="IPR002018">
    <property type="entry name" value="CarbesteraseB"/>
</dbReference>
<keyword evidence="4" id="KW-0732">Signal</keyword>
<sequence>MSLSFYWGIGCLLLSIVEGGFLVNLTPEKNSQILNAPCGPIRGNIYKHKNGTKIVDGYLGIPFAKAPVGALKFKKPVAAEKWTEPRDCYEYGPGCPQTGRFAALTAKSTAAFAEENCLTLNVFAPRWKLAEFPKGLPVLVYIYGGGYEIGFTSYMDDYSLTGTLPLKDVIVVTMNYRLGPLGFLTIADGIANGNYGLWDQTLALQWVQDNIASFGGNPESVTLSGTSAGATSTDFLSLSPHSNQLFQRSISMSGTAFCNFAIRPKDVEVGVCKEFAQFQGYTGTDSQSLFDWYMAQNVSKFKEVAGFQSTAAGAVPFIPNFDGDFFPKPFDILRREAPKKDALITVVTMESVGMIIFNPLFANAYNNFEGFINETYGPDVTDYYADVKKKLTGFYLKDVNASDKATVNRRVVDYVSDSVFNSGTLDAVKSYVKYGNKVYLGSFNYFNDATKDMVELMQPFKEASHSSDFKYYFGSGVMANFTPTDEEMEVMDMSGTLMANFVKYGDPNGKSGTKPWKPYTILKPNMYYKIDYPTCEMSDNFQNGRLRIYDDINKNSKKYQQIVYGKVSKRVVINARAG</sequence>
<name>O16490_CAEEL</name>
<dbReference type="InParanoid" id="O16490"/>
<dbReference type="Proteomes" id="UP000001940">
    <property type="component" value="Chromosome V"/>
</dbReference>
<dbReference type="ESTHER" id="caeel-b0238.7">
    <property type="family name" value="Carb_B_Nematoda"/>
</dbReference>
<dbReference type="PhylomeDB" id="O16490"/>
<dbReference type="GO" id="GO:0052689">
    <property type="term" value="F:carboxylic ester hydrolase activity"/>
    <property type="evidence" value="ECO:0007669"/>
    <property type="project" value="UniProtKB-KW"/>
</dbReference>
<evidence type="ECO:0000256" key="3">
    <source>
        <dbReference type="ARBA" id="ARBA00022801"/>
    </source>
</evidence>
<dbReference type="EC" id="3.1.1.-" evidence="4"/>
<keyword evidence="3 4" id="KW-0378">Hydrolase</keyword>
<dbReference type="PaxDb" id="6239-B0238.7"/>
<dbReference type="PIR" id="B89045">
    <property type="entry name" value="B89045"/>
</dbReference>
<feature type="signal peptide" evidence="4">
    <location>
        <begin position="1"/>
        <end position="19"/>
    </location>
</feature>
<dbReference type="PANTHER" id="PTHR45029">
    <property type="entry name" value="CARBOXYLIC ESTER HYDROLASE-RELATED"/>
    <property type="match status" value="1"/>
</dbReference>
<dbReference type="OMA" id="EPRDCYE"/>
<evidence type="ECO:0000313" key="8">
    <source>
        <dbReference type="WormBase" id="B0238.7"/>
    </source>
</evidence>
<evidence type="ECO:0000313" key="7">
    <source>
        <dbReference type="Proteomes" id="UP000001940"/>
    </source>
</evidence>
<keyword evidence="7" id="KW-1185">Reference proteome</keyword>
<dbReference type="FunCoup" id="O16490">
    <property type="interactions" value="50"/>
</dbReference>
<dbReference type="RefSeq" id="NP_504407.1">
    <property type="nucleotide sequence ID" value="NM_072006.1"/>
</dbReference>
<evidence type="ECO:0000259" key="5">
    <source>
        <dbReference type="Pfam" id="PF00135"/>
    </source>
</evidence>
<dbReference type="InterPro" id="IPR019826">
    <property type="entry name" value="Carboxylesterase_B_AS"/>
</dbReference>
<gene>
    <name evidence="6 8" type="primary">cest-30</name>
    <name evidence="8" type="ORF">B0238.7</name>
    <name evidence="6" type="ORF">CELE_B0238.7</name>
</gene>
<dbReference type="Pfam" id="PF00135">
    <property type="entry name" value="COesterase"/>
    <property type="match status" value="1"/>
</dbReference>
<dbReference type="PeptideAtlas" id="O16490"/>
<dbReference type="AlphaFoldDB" id="O16490"/>
<dbReference type="OrthoDB" id="19653at2759"/>
<dbReference type="InterPro" id="IPR029058">
    <property type="entry name" value="AB_hydrolase_fold"/>
</dbReference>
<dbReference type="SUPFAM" id="SSF53474">
    <property type="entry name" value="alpha/beta-Hydrolases"/>
    <property type="match status" value="1"/>
</dbReference>
<dbReference type="WormBase" id="B0238.7">
    <property type="protein sequence ID" value="CE07697"/>
    <property type="gene ID" value="WBGene00015071"/>
    <property type="gene designation" value="cest-30"/>
</dbReference>
<dbReference type="HOGENOM" id="CLU_006586_13_3_1"/>
<protein>
    <recommendedName>
        <fullName evidence="4">Carboxylic ester hydrolase</fullName>
        <ecNumber evidence="4">3.1.1.-</ecNumber>
    </recommendedName>
</protein>
<dbReference type="GeneID" id="181871"/>
<evidence type="ECO:0000313" key="6">
    <source>
        <dbReference type="EMBL" id="CCD61488.1"/>
    </source>
</evidence>
<reference evidence="6 7" key="1">
    <citation type="journal article" date="1998" name="Science">
        <title>Genome sequence of the nematode C. elegans: a platform for investigating biology.</title>
        <authorList>
            <consortium name="The C. elegans sequencing consortium"/>
            <person name="Sulson J.E."/>
            <person name="Waterston R."/>
        </authorList>
    </citation>
    <scope>NUCLEOTIDE SEQUENCE [LARGE SCALE GENOMIC DNA]</scope>
    <source>
        <strain evidence="6 7">Bristol N2</strain>
    </source>
</reference>
<evidence type="ECO:0000256" key="1">
    <source>
        <dbReference type="ARBA" id="ARBA00005964"/>
    </source>
</evidence>
<dbReference type="KEGG" id="cel:CELE_B0238.7"/>
<keyword evidence="2" id="KW-0719">Serine esterase</keyword>
<dbReference type="InterPro" id="IPR043187">
    <property type="entry name" value="CM06B1-like"/>
</dbReference>
<dbReference type="eggNOG" id="KOG1516">
    <property type="taxonomic scope" value="Eukaryota"/>
</dbReference>
<evidence type="ECO:0000256" key="4">
    <source>
        <dbReference type="RuleBase" id="RU361235"/>
    </source>
</evidence>
<dbReference type="SMR" id="O16490"/>
<organism evidence="6 7">
    <name type="scientific">Caenorhabditis elegans</name>
    <dbReference type="NCBI Taxonomy" id="6239"/>
    <lineage>
        <taxon>Eukaryota</taxon>
        <taxon>Metazoa</taxon>
        <taxon>Ecdysozoa</taxon>
        <taxon>Nematoda</taxon>
        <taxon>Chromadorea</taxon>
        <taxon>Rhabditida</taxon>
        <taxon>Rhabditina</taxon>
        <taxon>Rhabditomorpha</taxon>
        <taxon>Rhabditoidea</taxon>
        <taxon>Rhabditidae</taxon>
        <taxon>Peloderinae</taxon>
        <taxon>Caenorhabditis</taxon>
    </lineage>
</organism>
<evidence type="ECO:0000256" key="2">
    <source>
        <dbReference type="ARBA" id="ARBA00022487"/>
    </source>
</evidence>
<dbReference type="AGR" id="WB:WBGene00015071"/>
<dbReference type="PROSITE" id="PS00122">
    <property type="entry name" value="CARBOXYLESTERASE_B_1"/>
    <property type="match status" value="1"/>
</dbReference>
<accession>O16490</accession>
<feature type="chain" id="PRO_5005142206" description="Carboxylic ester hydrolase" evidence="4">
    <location>
        <begin position="20"/>
        <end position="578"/>
    </location>
</feature>
<dbReference type="PANTHER" id="PTHR45029:SF2">
    <property type="entry name" value="CARBOXYLIC ESTER HYDROLASE"/>
    <property type="match status" value="1"/>
</dbReference>
<dbReference type="Gene3D" id="3.40.50.1820">
    <property type="entry name" value="alpha/beta hydrolase"/>
    <property type="match status" value="1"/>
</dbReference>